<keyword evidence="2" id="KW-1133">Transmembrane helix</keyword>
<evidence type="ECO:0000256" key="1">
    <source>
        <dbReference type="SAM" id="MobiDB-lite"/>
    </source>
</evidence>
<sequence length="481" mass="50724">MARMTNSELAALVEQLQAENERLREEARLADTLPLPMEDGAEPAGRRRSGRRRGRTVASVVLVVIGLILAPVAVAANWTQSQLADTEAFVSTFAPLAKDQAVQAFVIDEVMTAVEQQVDFEKTTSDVFDAVDQLGLPPAASAALTALKKPAALGLQSLATTVVTNFVESPAFADIWEQALRVSHQQLVAAMTNDPAGALSISSSGELSVQLGPIIEAVKAAMIDQGLSFADAIPTVDVNIVVAKSDSFGQLTLAYGLAVSLGMWLPWIAIAFLAAGVVVAKRRTVTLFWTGLSLGVVMVLLGIALRIGNLVTVASIAPRYVPIDAAGVIYDAVTSRVASTVVAVAVLAFTVMVISWAVGPYRPAPALRRAFGDAATKLRAIGDARGISTGAFGRVLGRQRVLIQVLIGVAAAAFILFLRPLSTGQIIWTAVIAVVLLLLVELLQRPVQPEVVVVEVVDEEPVEPGESKDSSEKADDDVLIS</sequence>
<organism evidence="3 4">
    <name type="scientific">Herbiconiux ginsengi</name>
    <dbReference type="NCBI Taxonomy" id="381665"/>
    <lineage>
        <taxon>Bacteria</taxon>
        <taxon>Bacillati</taxon>
        <taxon>Actinomycetota</taxon>
        <taxon>Actinomycetes</taxon>
        <taxon>Micrococcales</taxon>
        <taxon>Microbacteriaceae</taxon>
        <taxon>Herbiconiux</taxon>
    </lineage>
</organism>
<evidence type="ECO:0000256" key="2">
    <source>
        <dbReference type="SAM" id="Phobius"/>
    </source>
</evidence>
<feature type="region of interest" description="Disordered" evidence="1">
    <location>
        <begin position="30"/>
        <end position="51"/>
    </location>
</feature>
<feature type="transmembrane region" description="Helical" evidence="2">
    <location>
        <begin position="56"/>
        <end position="78"/>
    </location>
</feature>
<feature type="transmembrane region" description="Helical" evidence="2">
    <location>
        <begin position="253"/>
        <end position="280"/>
    </location>
</feature>
<feature type="transmembrane region" description="Helical" evidence="2">
    <location>
        <begin position="292"/>
        <end position="317"/>
    </location>
</feature>
<dbReference type="Proteomes" id="UP000198891">
    <property type="component" value="Unassembled WGS sequence"/>
</dbReference>
<dbReference type="EMBL" id="FNPZ01000004">
    <property type="protein sequence ID" value="SDZ44841.1"/>
    <property type="molecule type" value="Genomic_DNA"/>
</dbReference>
<proteinExistence type="predicted"/>
<keyword evidence="2" id="KW-0812">Transmembrane</keyword>
<feature type="region of interest" description="Disordered" evidence="1">
    <location>
        <begin position="459"/>
        <end position="481"/>
    </location>
</feature>
<keyword evidence="4" id="KW-1185">Reference proteome</keyword>
<accession>A0A1H3T4Q4</accession>
<reference evidence="3 4" key="1">
    <citation type="submission" date="2016-10" db="EMBL/GenBank/DDBJ databases">
        <authorList>
            <person name="de Groot N.N."/>
        </authorList>
    </citation>
    <scope>NUCLEOTIDE SEQUENCE [LARGE SCALE GENOMIC DNA]</scope>
    <source>
        <strain evidence="3 4">CGMCC 4.3491</strain>
    </source>
</reference>
<evidence type="ECO:0000313" key="4">
    <source>
        <dbReference type="Proteomes" id="UP000198891"/>
    </source>
</evidence>
<protein>
    <recommendedName>
        <fullName evidence="5">Integral membrane protein</fullName>
    </recommendedName>
</protein>
<evidence type="ECO:0008006" key="5">
    <source>
        <dbReference type="Google" id="ProtNLM"/>
    </source>
</evidence>
<gene>
    <name evidence="3" type="ORF">SAMN05216554_3961</name>
</gene>
<feature type="transmembrane region" description="Helical" evidence="2">
    <location>
        <begin position="401"/>
        <end position="419"/>
    </location>
</feature>
<dbReference type="STRING" id="381665.SAMN05216554_3961"/>
<name>A0A1H3T4Q4_9MICO</name>
<keyword evidence="2" id="KW-0472">Membrane</keyword>
<evidence type="ECO:0000313" key="3">
    <source>
        <dbReference type="EMBL" id="SDZ44841.1"/>
    </source>
</evidence>
<feature type="transmembrane region" description="Helical" evidence="2">
    <location>
        <begin position="337"/>
        <end position="359"/>
    </location>
</feature>
<feature type="transmembrane region" description="Helical" evidence="2">
    <location>
        <begin position="425"/>
        <end position="443"/>
    </location>
</feature>
<dbReference type="AlphaFoldDB" id="A0A1H3T4Q4"/>